<dbReference type="Gene3D" id="3.40.630.10">
    <property type="entry name" value="Zn peptidases"/>
    <property type="match status" value="1"/>
</dbReference>
<dbReference type="OrthoDB" id="9815360at2"/>
<sequence>MNKDISKKIKNLTIKLTEIRGVVGTKEENNVADKVYEKFMEMDYFKKHPEYVDYVDVIDDPLGRKSVMAMVKGEKGNSNKTVILIGHIDTVGISDYGDLKEYATKPLELVEKFKGRPLPEDVVKDLESGEYLFGRGIFDMKCGVATLMTLIEEISNDVENFEGNIVFAGVCDEEGNSGGMLSVVPELVKLKNKENFEYLAVLDTDYSAARYEGDNTRYVYVGTVGKLMPTFYIVGAETHAGDPFKGIDSNLISSAITNEIDLNTKYCDEAEGEVTVPPITLRQQDLKPEYSVQTAKTSHLYFNYGTHVSTPDEVMAKVIEGADLAFQKVIDNLNVEYKKYCDSNKFPYEKLPWKSRVMSYDELYKKVKEERGEEVDKLIEDLNKELLDDPNVDDRDFALKIVEGVHNMWSDKDPVVVVFFSPPYYPHIYVEGKSKLEEKLLNTVKETVENTDSKYDIKVKKFYPYISDLSYAAAPREEEAIESLKNNMPGFGTKYKLPIEDLQELNLPVLNIGPFGKDAHKFTERLEKDYSFNVAPEIVYNTIINLLK</sequence>
<accession>A0A844FJD9</accession>
<proteinExistence type="predicted"/>
<dbReference type="PIRSF" id="PIRSF010386">
    <property type="entry name" value="RocB"/>
    <property type="match status" value="1"/>
</dbReference>
<evidence type="ECO:0000313" key="1">
    <source>
        <dbReference type="EMBL" id="MSS44062.1"/>
    </source>
</evidence>
<dbReference type="PANTHER" id="PTHR43808">
    <property type="entry name" value="ACETYLORNITHINE DEACETYLASE"/>
    <property type="match status" value="1"/>
</dbReference>
<protein>
    <submittedName>
        <fullName evidence="1">M20/M25/M40 family metallo-hydrolase</fullName>
    </submittedName>
</protein>
<keyword evidence="1" id="KW-0378">Hydrolase</keyword>
<evidence type="ECO:0000313" key="2">
    <source>
        <dbReference type="Proteomes" id="UP000462760"/>
    </source>
</evidence>
<dbReference type="InterPro" id="IPR050072">
    <property type="entry name" value="Peptidase_M20A"/>
</dbReference>
<dbReference type="SUPFAM" id="SSF53187">
    <property type="entry name" value="Zn-dependent exopeptidases"/>
    <property type="match status" value="1"/>
</dbReference>
<gene>
    <name evidence="1" type="ORF">FYJ27_10040</name>
</gene>
<dbReference type="GO" id="GO:0016787">
    <property type="term" value="F:hydrolase activity"/>
    <property type="evidence" value="ECO:0007669"/>
    <property type="project" value="UniProtKB-KW"/>
</dbReference>
<dbReference type="PANTHER" id="PTHR43808:SF27">
    <property type="entry name" value="PROTEIN ROCB"/>
    <property type="match status" value="1"/>
</dbReference>
<dbReference type="InterPro" id="IPR012166">
    <property type="entry name" value="Uncharacterised_RocB"/>
</dbReference>
<dbReference type="InterPro" id="IPR002933">
    <property type="entry name" value="Peptidase_M20"/>
</dbReference>
<comment type="caution">
    <text evidence="1">The sequence shown here is derived from an EMBL/GenBank/DDBJ whole genome shotgun (WGS) entry which is preliminary data.</text>
</comment>
<organism evidence="1 2">
    <name type="scientific">Anaerosalibacter bizertensis</name>
    <dbReference type="NCBI Taxonomy" id="932217"/>
    <lineage>
        <taxon>Bacteria</taxon>
        <taxon>Bacillati</taxon>
        <taxon>Bacillota</taxon>
        <taxon>Tissierellia</taxon>
        <taxon>Tissierellales</taxon>
        <taxon>Sporanaerobacteraceae</taxon>
        <taxon>Anaerosalibacter</taxon>
    </lineage>
</organism>
<dbReference type="AlphaFoldDB" id="A0A844FJD9"/>
<name>A0A844FJD9_9FIRM</name>
<dbReference type="EMBL" id="VULR01000015">
    <property type="protein sequence ID" value="MSS44062.1"/>
    <property type="molecule type" value="Genomic_DNA"/>
</dbReference>
<reference evidence="1 2" key="1">
    <citation type="submission" date="2019-08" db="EMBL/GenBank/DDBJ databases">
        <title>In-depth cultivation of the pig gut microbiome towards novel bacterial diversity and tailored functional studies.</title>
        <authorList>
            <person name="Wylensek D."/>
            <person name="Hitch T.C.A."/>
            <person name="Clavel T."/>
        </authorList>
    </citation>
    <scope>NUCLEOTIDE SEQUENCE [LARGE SCALE GENOMIC DNA]</scope>
    <source>
        <strain evidence="1 2">Med78-601-WT-4W-RMD-3</strain>
    </source>
</reference>
<dbReference type="Pfam" id="PF01546">
    <property type="entry name" value="Peptidase_M20"/>
    <property type="match status" value="1"/>
</dbReference>
<dbReference type="Proteomes" id="UP000462760">
    <property type="component" value="Unassembled WGS sequence"/>
</dbReference>
<dbReference type="RefSeq" id="WP_154484736.1">
    <property type="nucleotide sequence ID" value="NZ_VULR01000015.1"/>
</dbReference>